<evidence type="ECO:0000313" key="6">
    <source>
        <dbReference type="Proteomes" id="UP000184040"/>
    </source>
</evidence>
<dbReference type="PANTHER" id="PTHR16263:SF4">
    <property type="entry name" value="TETRATRICOPEPTIDE REPEAT PROTEIN 38"/>
    <property type="match status" value="1"/>
</dbReference>
<dbReference type="Proteomes" id="UP000184040">
    <property type="component" value="Unassembled WGS sequence"/>
</dbReference>
<proteinExistence type="inferred from homology"/>
<evidence type="ECO:0000256" key="1">
    <source>
        <dbReference type="ARBA" id="ARBA00005857"/>
    </source>
</evidence>
<gene>
    <name evidence="5" type="ORF">SAMN04488012_11477</name>
</gene>
<dbReference type="STRING" id="313368.SAMN04488012_11477"/>
<keyword evidence="4" id="KW-0802">TPR repeat</keyword>
<evidence type="ECO:0000256" key="4">
    <source>
        <dbReference type="ARBA" id="ARBA00022803"/>
    </source>
</evidence>
<accession>A0A1M6L8R8</accession>
<dbReference type="RefSeq" id="WP_073129754.1">
    <property type="nucleotide sequence ID" value="NZ_FQZA01000014.1"/>
</dbReference>
<protein>
    <recommendedName>
        <fullName evidence="2">Tetratricopeptide repeat protein 38</fullName>
    </recommendedName>
</protein>
<dbReference type="PANTHER" id="PTHR16263">
    <property type="entry name" value="TETRATRICOPEPTIDE REPEAT PROTEIN 38"/>
    <property type="match status" value="1"/>
</dbReference>
<evidence type="ECO:0000256" key="2">
    <source>
        <dbReference type="ARBA" id="ARBA00019992"/>
    </source>
</evidence>
<organism evidence="5 6">
    <name type="scientific">Palleronia salina</name>
    <dbReference type="NCBI Taxonomy" id="313368"/>
    <lineage>
        <taxon>Bacteria</taxon>
        <taxon>Pseudomonadati</taxon>
        <taxon>Pseudomonadota</taxon>
        <taxon>Alphaproteobacteria</taxon>
        <taxon>Rhodobacterales</taxon>
        <taxon>Roseobacteraceae</taxon>
        <taxon>Palleronia</taxon>
    </lineage>
</organism>
<dbReference type="InterPro" id="IPR011990">
    <property type="entry name" value="TPR-like_helical_dom_sf"/>
</dbReference>
<reference evidence="5 6" key="1">
    <citation type="submission" date="2016-11" db="EMBL/GenBank/DDBJ databases">
        <authorList>
            <person name="Jaros S."/>
            <person name="Januszkiewicz K."/>
            <person name="Wedrychowicz H."/>
        </authorList>
    </citation>
    <scope>NUCLEOTIDE SEQUENCE [LARGE SCALE GENOMIC DNA]</scope>
    <source>
        <strain evidence="5 6">DSM 26892</strain>
    </source>
</reference>
<dbReference type="InterPro" id="IPR033891">
    <property type="entry name" value="TTC38"/>
</dbReference>
<dbReference type="AlphaFoldDB" id="A0A1M6L8R8"/>
<evidence type="ECO:0000313" key="5">
    <source>
        <dbReference type="EMBL" id="SHJ67489.1"/>
    </source>
</evidence>
<name>A0A1M6L8R8_9RHOB</name>
<dbReference type="EMBL" id="FQZA01000014">
    <property type="protein sequence ID" value="SHJ67489.1"/>
    <property type="molecule type" value="Genomic_DNA"/>
</dbReference>
<dbReference type="CDD" id="cd05804">
    <property type="entry name" value="StaR_like"/>
    <property type="match status" value="1"/>
</dbReference>
<evidence type="ECO:0000256" key="3">
    <source>
        <dbReference type="ARBA" id="ARBA00022737"/>
    </source>
</evidence>
<sequence length="462" mass="50402">MRQDLFGQDVDLPDERALDAWNDALRGFMAHGAATADRLADCLAAAPDFALGHATKGLFLALLGRREMMEQARLARDTAQRLAREGGTPDPRTAALIATLVACLSGRMVEAADILTRHLRHAPGDALAMKLDHALRFVLGDARGMRTALENLAPAYGADHAAHGYFLGCRAFALEETGDYAAAERSGTAALEHTRDDAWGLHAVTHVHDMTGRSNDGLHWLDGREDAWAHCNNFRFHVWWHKALLLLDVGRIDAVLSLYDHQIRSQRTDDYRDISNAASLLLRLELEGVDVGGRWSELAELSQARCEDGCLIFADLHYLMALVSDGRQAPAHAMLRRMEAQARQGGDDVARRMARPGLSAARGLEAFGAGDYGTAFLNLAAARGQMQQAGGSHAQRDVFERLCIDCGLRAGYVVEAESILEDRRARRAGRDDGFAIARRELIATARGAAQTTLAAKRIGATR</sequence>
<keyword evidence="3" id="KW-0677">Repeat</keyword>
<comment type="similarity">
    <text evidence="1">Belongs to the TTC38 family.</text>
</comment>
<dbReference type="Gene3D" id="1.25.40.10">
    <property type="entry name" value="Tetratricopeptide repeat domain"/>
    <property type="match status" value="1"/>
</dbReference>
<keyword evidence="6" id="KW-1185">Reference proteome</keyword>